<dbReference type="GO" id="GO:0004860">
    <property type="term" value="F:protein kinase inhibitor activity"/>
    <property type="evidence" value="ECO:0007669"/>
    <property type="project" value="UniProtKB-KW"/>
</dbReference>
<evidence type="ECO:0000256" key="1">
    <source>
        <dbReference type="ARBA" id="ARBA00023013"/>
    </source>
</evidence>
<dbReference type="GO" id="GO:0031434">
    <property type="term" value="F:mitogen-activated protein kinase kinase binding"/>
    <property type="evidence" value="ECO:0007669"/>
    <property type="project" value="TreeGrafter"/>
</dbReference>
<dbReference type="EMBL" id="JABFDY010000008">
    <property type="protein sequence ID" value="KAF7704551.1"/>
    <property type="molecule type" value="Genomic_DNA"/>
</dbReference>
<dbReference type="GO" id="GO:0004672">
    <property type="term" value="F:protein kinase activity"/>
    <property type="evidence" value="ECO:0007669"/>
    <property type="project" value="InterPro"/>
</dbReference>
<dbReference type="AlphaFoldDB" id="A0A8T0BBW9"/>
<dbReference type="Gene3D" id="1.10.510.10">
    <property type="entry name" value="Transferase(Phosphotransferase) domain 1"/>
    <property type="match status" value="1"/>
</dbReference>
<feature type="domain" description="Protein kinase" evidence="3">
    <location>
        <begin position="1"/>
        <end position="264"/>
    </location>
</feature>
<comment type="similarity">
    <text evidence="2">Belongs to the protein kinase superfamily. CAMK Ser/Thr protein kinase family. Tribbles subfamily.</text>
</comment>
<gene>
    <name evidence="4" type="ORF">HF521_021623</name>
</gene>
<evidence type="ECO:0000313" key="4">
    <source>
        <dbReference type="EMBL" id="KAF7704551.1"/>
    </source>
</evidence>
<evidence type="ECO:0000259" key="3">
    <source>
        <dbReference type="PROSITE" id="PS50011"/>
    </source>
</evidence>
<dbReference type="OrthoDB" id="410920at2759"/>
<dbReference type="InterPro" id="IPR024104">
    <property type="entry name" value="Tribbles/Ser_Thr_kinase_40"/>
</dbReference>
<organism evidence="4 5">
    <name type="scientific">Silurus meridionalis</name>
    <name type="common">Southern catfish</name>
    <name type="synonym">Silurus soldatovi meridionalis</name>
    <dbReference type="NCBI Taxonomy" id="175797"/>
    <lineage>
        <taxon>Eukaryota</taxon>
        <taxon>Metazoa</taxon>
        <taxon>Chordata</taxon>
        <taxon>Craniata</taxon>
        <taxon>Vertebrata</taxon>
        <taxon>Euteleostomi</taxon>
        <taxon>Actinopterygii</taxon>
        <taxon>Neopterygii</taxon>
        <taxon>Teleostei</taxon>
        <taxon>Ostariophysi</taxon>
        <taxon>Siluriformes</taxon>
        <taxon>Siluridae</taxon>
        <taxon>Silurus</taxon>
    </lineage>
</organism>
<evidence type="ECO:0000256" key="2">
    <source>
        <dbReference type="ARBA" id="ARBA00038180"/>
    </source>
</evidence>
<sequence length="295" mass="33614">MLSTLSSTKVSGSSQCIRVGKYVLHEKIAENVFKAANVHSGKHLFCKVFPISRYSQSLAVYFHLPVHPNLNHPSEIILGHSTAYAFFEHMYGHLYRYVQFSKALCEDEALSLFHQVVSVVAHCHNNGVVLHSLNLKNFSFKNVERTQLTLCTLEDAFILEKDDFVSGKHTCPVYISPESLQPESTFSGKASDVWTLGVILYTLLVGSYPFIHSNLNGLYRKIQKCKFNFPEMLSPKAKCLICSILRSDPSERLTADEILSHPWFSSSGYSQYMWRKMFYREEDQTVPSLKQITIN</sequence>
<name>A0A8T0BBW9_SILME</name>
<comment type="caution">
    <text evidence="4">The sequence shown here is derived from an EMBL/GenBank/DDBJ whole genome shotgun (WGS) entry which is preliminary data.</text>
</comment>
<proteinExistence type="inferred from homology"/>
<dbReference type="InterPro" id="IPR000719">
    <property type="entry name" value="Prot_kinase_dom"/>
</dbReference>
<dbReference type="Proteomes" id="UP000606274">
    <property type="component" value="Unassembled WGS sequence"/>
</dbReference>
<dbReference type="PANTHER" id="PTHR22961:SF13">
    <property type="entry name" value="TRIBBLES"/>
    <property type="match status" value="1"/>
</dbReference>
<reference evidence="4" key="1">
    <citation type="submission" date="2020-08" db="EMBL/GenBank/DDBJ databases">
        <title>Chromosome-level assembly of Southern catfish (Silurus meridionalis) provides insights into visual adaptation to the nocturnal and benthic lifestyles.</title>
        <authorList>
            <person name="Zhang Y."/>
            <person name="Wang D."/>
            <person name="Peng Z."/>
        </authorList>
    </citation>
    <scope>NUCLEOTIDE SEQUENCE</scope>
    <source>
        <strain evidence="4">SWU-2019-XX</strain>
        <tissue evidence="4">Muscle</tissue>
    </source>
</reference>
<keyword evidence="1" id="KW-0649">Protein kinase inhibitor</keyword>
<dbReference type="InterPro" id="IPR011009">
    <property type="entry name" value="Kinase-like_dom_sf"/>
</dbReference>
<protein>
    <recommendedName>
        <fullName evidence="3">Protein kinase domain-containing protein</fullName>
    </recommendedName>
</protein>
<accession>A0A8T0BBW9</accession>
<dbReference type="SMART" id="SM00220">
    <property type="entry name" value="S_TKc"/>
    <property type="match status" value="1"/>
</dbReference>
<dbReference type="GO" id="GO:0005634">
    <property type="term" value="C:nucleus"/>
    <property type="evidence" value="ECO:0007669"/>
    <property type="project" value="TreeGrafter"/>
</dbReference>
<dbReference type="Pfam" id="PF00069">
    <property type="entry name" value="Pkinase"/>
    <property type="match status" value="1"/>
</dbReference>
<dbReference type="GO" id="GO:0005524">
    <property type="term" value="F:ATP binding"/>
    <property type="evidence" value="ECO:0007669"/>
    <property type="project" value="InterPro"/>
</dbReference>
<dbReference type="PANTHER" id="PTHR22961">
    <property type="entry name" value="SER/THR PROTEIN KINASE-TRB"/>
    <property type="match status" value="1"/>
</dbReference>
<dbReference type="PROSITE" id="PS50011">
    <property type="entry name" value="PROTEIN_KINASE_DOM"/>
    <property type="match status" value="1"/>
</dbReference>
<dbReference type="SUPFAM" id="SSF56112">
    <property type="entry name" value="Protein kinase-like (PK-like)"/>
    <property type="match status" value="1"/>
</dbReference>
<dbReference type="GO" id="GO:0032436">
    <property type="term" value="P:positive regulation of proteasomal ubiquitin-dependent protein catabolic process"/>
    <property type="evidence" value="ECO:0007669"/>
    <property type="project" value="TreeGrafter"/>
</dbReference>
<dbReference type="Gene3D" id="3.30.200.20">
    <property type="entry name" value="Phosphorylase Kinase, domain 1"/>
    <property type="match status" value="1"/>
</dbReference>
<evidence type="ECO:0000313" key="5">
    <source>
        <dbReference type="Proteomes" id="UP000606274"/>
    </source>
</evidence>
<dbReference type="FunFam" id="1.10.510.10:FF:000153">
    <property type="entry name" value="Tribbles homolog 2"/>
    <property type="match status" value="1"/>
</dbReference>
<keyword evidence="5" id="KW-1185">Reference proteome</keyword>